<dbReference type="InterPro" id="IPR016181">
    <property type="entry name" value="Acyl_CoA_acyltransferase"/>
</dbReference>
<evidence type="ECO:0000313" key="3">
    <source>
        <dbReference type="Proteomes" id="UP000298424"/>
    </source>
</evidence>
<organism evidence="2 3">
    <name type="scientific">Cryobacterium lyxosi</name>
    <dbReference type="NCBI Taxonomy" id="1259228"/>
    <lineage>
        <taxon>Bacteria</taxon>
        <taxon>Bacillati</taxon>
        <taxon>Actinomycetota</taxon>
        <taxon>Actinomycetes</taxon>
        <taxon>Micrococcales</taxon>
        <taxon>Microbacteriaceae</taxon>
        <taxon>Cryobacterium</taxon>
    </lineage>
</organism>
<dbReference type="AlphaFoldDB" id="A0A4R8ZHK7"/>
<sequence>MCSGVAEHQLSVAPADARKGWGRALVEAAKIHAQKRGYHRISLRTYADVPWNAPFYASAGFVEEEPATQFHRSLVGIEGELGLDRYGRRVQMVAHVEAPGP</sequence>
<reference evidence="2 3" key="1">
    <citation type="submission" date="2019-03" db="EMBL/GenBank/DDBJ databases">
        <title>Genomics of glacier-inhabiting Cryobacterium strains.</title>
        <authorList>
            <person name="Liu Q."/>
            <person name="Xin Y.-H."/>
        </authorList>
    </citation>
    <scope>NUCLEOTIDE SEQUENCE [LARGE SCALE GENOMIC DNA]</scope>
    <source>
        <strain evidence="2 3">TMT1-1</strain>
    </source>
</reference>
<dbReference type="Proteomes" id="UP000298424">
    <property type="component" value="Unassembled WGS sequence"/>
</dbReference>
<dbReference type="SUPFAM" id="SSF55729">
    <property type="entry name" value="Acyl-CoA N-acyltransferases (Nat)"/>
    <property type="match status" value="1"/>
</dbReference>
<dbReference type="GO" id="GO:0016747">
    <property type="term" value="F:acyltransferase activity, transferring groups other than amino-acyl groups"/>
    <property type="evidence" value="ECO:0007669"/>
    <property type="project" value="InterPro"/>
</dbReference>
<name>A0A4R8ZHK7_9MICO</name>
<dbReference type="RefSeq" id="WP_134571638.1">
    <property type="nucleotide sequence ID" value="NZ_SOGT01000004.1"/>
</dbReference>
<keyword evidence="3" id="KW-1185">Reference proteome</keyword>
<accession>A0A4R8ZHK7</accession>
<dbReference type="InterPro" id="IPR000182">
    <property type="entry name" value="GNAT_dom"/>
</dbReference>
<feature type="domain" description="N-acetyltransferase" evidence="1">
    <location>
        <begin position="1"/>
        <end position="86"/>
    </location>
</feature>
<gene>
    <name evidence="2" type="ORF">E3T27_03820</name>
</gene>
<proteinExistence type="predicted"/>
<dbReference type="OrthoDB" id="572496at2"/>
<evidence type="ECO:0000313" key="2">
    <source>
        <dbReference type="EMBL" id="TFD28161.1"/>
    </source>
</evidence>
<comment type="caution">
    <text evidence="2">The sequence shown here is derived from an EMBL/GenBank/DDBJ whole genome shotgun (WGS) entry which is preliminary data.</text>
</comment>
<protein>
    <submittedName>
        <fullName evidence="2">GNAT family N-acetyltransferase</fullName>
    </submittedName>
</protein>
<keyword evidence="2" id="KW-0808">Transferase</keyword>
<dbReference type="EMBL" id="SOGT01000004">
    <property type="protein sequence ID" value="TFD28161.1"/>
    <property type="molecule type" value="Genomic_DNA"/>
</dbReference>
<dbReference type="PROSITE" id="PS51186">
    <property type="entry name" value="GNAT"/>
    <property type="match status" value="1"/>
</dbReference>
<dbReference type="Gene3D" id="3.40.630.30">
    <property type="match status" value="1"/>
</dbReference>
<dbReference type="CDD" id="cd04301">
    <property type="entry name" value="NAT_SF"/>
    <property type="match status" value="1"/>
</dbReference>
<evidence type="ECO:0000259" key="1">
    <source>
        <dbReference type="PROSITE" id="PS51186"/>
    </source>
</evidence>
<dbReference type="Pfam" id="PF13508">
    <property type="entry name" value="Acetyltransf_7"/>
    <property type="match status" value="1"/>
</dbReference>